<reference evidence="2" key="1">
    <citation type="journal article" date="2019" name="Int. J. Syst. Evol. Microbiol.">
        <title>The Global Catalogue of Microorganisms (GCM) 10K type strain sequencing project: providing services to taxonomists for standard genome sequencing and annotation.</title>
        <authorList>
            <consortium name="The Broad Institute Genomics Platform"/>
            <consortium name="The Broad Institute Genome Sequencing Center for Infectious Disease"/>
            <person name="Wu L."/>
            <person name="Ma J."/>
        </authorList>
    </citation>
    <scope>NUCLEOTIDE SEQUENCE [LARGE SCALE GENOMIC DNA]</scope>
    <source>
        <strain evidence="2">CGMCC 1.12286</strain>
    </source>
</reference>
<proteinExistence type="predicted"/>
<accession>A0ABW4JCQ4</accession>
<organism evidence="1 2">
    <name type="scientific">Alicyclobacillus fodiniaquatilis</name>
    <dbReference type="NCBI Taxonomy" id="1661150"/>
    <lineage>
        <taxon>Bacteria</taxon>
        <taxon>Bacillati</taxon>
        <taxon>Bacillota</taxon>
        <taxon>Bacilli</taxon>
        <taxon>Bacillales</taxon>
        <taxon>Alicyclobacillaceae</taxon>
        <taxon>Alicyclobacillus</taxon>
    </lineage>
</organism>
<dbReference type="EMBL" id="JBHUCX010000017">
    <property type="protein sequence ID" value="MFD1674159.1"/>
    <property type="molecule type" value="Genomic_DNA"/>
</dbReference>
<protein>
    <submittedName>
        <fullName evidence="1">Uncharacterized protein</fullName>
    </submittedName>
</protein>
<sequence length="61" mass="6984">MNFRNLDDTDHRVIETMRKGRKYWVSFAPSVDSSTARIGSILSGKLILPKMQQSDLKSNDK</sequence>
<gene>
    <name evidence="1" type="ORF">ACFSB2_05460</name>
</gene>
<evidence type="ECO:0000313" key="2">
    <source>
        <dbReference type="Proteomes" id="UP001597079"/>
    </source>
</evidence>
<comment type="caution">
    <text evidence="1">The sequence shown here is derived from an EMBL/GenBank/DDBJ whole genome shotgun (WGS) entry which is preliminary data.</text>
</comment>
<dbReference type="RefSeq" id="WP_377941951.1">
    <property type="nucleotide sequence ID" value="NZ_JBHUCX010000017.1"/>
</dbReference>
<evidence type="ECO:0000313" key="1">
    <source>
        <dbReference type="EMBL" id="MFD1674159.1"/>
    </source>
</evidence>
<keyword evidence="2" id="KW-1185">Reference proteome</keyword>
<dbReference type="Proteomes" id="UP001597079">
    <property type="component" value="Unassembled WGS sequence"/>
</dbReference>
<name>A0ABW4JCQ4_9BACL</name>